<dbReference type="NCBIfam" id="TIGR02532">
    <property type="entry name" value="IV_pilin_GFxxxE"/>
    <property type="match status" value="1"/>
</dbReference>
<name>A0A0G1RMN6_9BACT</name>
<evidence type="ECO:0000256" key="1">
    <source>
        <dbReference type="SAM" id="Phobius"/>
    </source>
</evidence>
<keyword evidence="1" id="KW-1133">Transmembrane helix</keyword>
<comment type="caution">
    <text evidence="2">The sequence shown here is derived from an EMBL/GenBank/DDBJ whole genome shotgun (WGS) entry which is preliminary data.</text>
</comment>
<evidence type="ECO:0000313" key="2">
    <source>
        <dbReference type="EMBL" id="KKU58372.1"/>
    </source>
</evidence>
<dbReference type="AlphaFoldDB" id="A0A0G1RMN6"/>
<dbReference type="Gene3D" id="3.30.700.10">
    <property type="entry name" value="Glycoprotein, Type 4 Pilin"/>
    <property type="match status" value="1"/>
</dbReference>
<dbReference type="InterPro" id="IPR012902">
    <property type="entry name" value="N_methyl_site"/>
</dbReference>
<feature type="transmembrane region" description="Helical" evidence="1">
    <location>
        <begin position="6"/>
        <end position="29"/>
    </location>
</feature>
<evidence type="ECO:0000313" key="3">
    <source>
        <dbReference type="Proteomes" id="UP000034307"/>
    </source>
</evidence>
<keyword evidence="1" id="KW-0812">Transmembrane</keyword>
<reference evidence="2 3" key="1">
    <citation type="journal article" date="2015" name="Nature">
        <title>rRNA introns, odd ribosomes, and small enigmatic genomes across a large radiation of phyla.</title>
        <authorList>
            <person name="Brown C.T."/>
            <person name="Hug L.A."/>
            <person name="Thomas B.C."/>
            <person name="Sharon I."/>
            <person name="Castelle C.J."/>
            <person name="Singh A."/>
            <person name="Wilkins M.J."/>
            <person name="Williams K.H."/>
            <person name="Banfield J.F."/>
        </authorList>
    </citation>
    <scope>NUCLEOTIDE SEQUENCE [LARGE SCALE GENOMIC DNA]</scope>
</reference>
<organism evidence="2 3">
    <name type="scientific">Candidatus Amesbacteria bacterium GW2011_GWA2_47_11b</name>
    <dbReference type="NCBI Taxonomy" id="1618358"/>
    <lineage>
        <taxon>Bacteria</taxon>
        <taxon>Candidatus Amesiibacteriota</taxon>
    </lineage>
</organism>
<accession>A0A0G1RMN6</accession>
<dbReference type="Pfam" id="PF07963">
    <property type="entry name" value="N_methyl"/>
    <property type="match status" value="1"/>
</dbReference>
<dbReference type="STRING" id="1618358.UX80_C0003G0027"/>
<dbReference type="PROSITE" id="PS00409">
    <property type="entry name" value="PROKAR_NTER_METHYL"/>
    <property type="match status" value="1"/>
</dbReference>
<keyword evidence="1" id="KW-0472">Membrane</keyword>
<dbReference type="EMBL" id="LCNO01000003">
    <property type="protein sequence ID" value="KKU58372.1"/>
    <property type="molecule type" value="Genomic_DNA"/>
</dbReference>
<dbReference type="InterPro" id="IPR045584">
    <property type="entry name" value="Pilin-like"/>
</dbReference>
<dbReference type="SUPFAM" id="SSF54523">
    <property type="entry name" value="Pili subunits"/>
    <property type="match status" value="1"/>
</dbReference>
<proteinExistence type="predicted"/>
<dbReference type="Proteomes" id="UP000034307">
    <property type="component" value="Unassembled WGS sequence"/>
</dbReference>
<gene>
    <name evidence="2" type="ORF">UX80_C0003G0027</name>
</gene>
<protein>
    <submittedName>
        <fullName evidence="2">Uncharacterized protein</fullName>
    </submittedName>
</protein>
<sequence>MKRGFTLIEMIVVMAIGAVVITATTVNLLGGQRRVAKLSGVEQLVADIRTAQVKTMMGAGAGVIDLAAVDLDNNLTVSSSYPDNTITLTPISGETEAGTVTLTDDTDGTVKTLYINVYGVVTQVD</sequence>